<evidence type="ECO:0000256" key="5">
    <source>
        <dbReference type="ARBA" id="ARBA00023163"/>
    </source>
</evidence>
<dbReference type="Gene3D" id="1.10.1740.10">
    <property type="match status" value="1"/>
</dbReference>
<dbReference type="SUPFAM" id="SSF88946">
    <property type="entry name" value="Sigma2 domain of RNA polymerase sigma factors"/>
    <property type="match status" value="1"/>
</dbReference>
<dbReference type="InterPro" id="IPR013324">
    <property type="entry name" value="RNA_pol_sigma_r3/r4-like"/>
</dbReference>
<evidence type="ECO:0000313" key="8">
    <source>
        <dbReference type="EMBL" id="SEG27155.1"/>
    </source>
</evidence>
<dbReference type="EMBL" id="FNUT01000006">
    <property type="protein sequence ID" value="SEG27155.1"/>
    <property type="molecule type" value="Genomic_DNA"/>
</dbReference>
<keyword evidence="3" id="KW-0731">Sigma factor</keyword>
<feature type="domain" description="RNA polymerase sigma-70 region 2" evidence="6">
    <location>
        <begin position="21"/>
        <end position="85"/>
    </location>
</feature>
<dbReference type="Gene3D" id="1.10.10.10">
    <property type="entry name" value="Winged helix-like DNA-binding domain superfamily/Winged helix DNA-binding domain"/>
    <property type="match status" value="1"/>
</dbReference>
<evidence type="ECO:0000256" key="4">
    <source>
        <dbReference type="ARBA" id="ARBA00023125"/>
    </source>
</evidence>
<dbReference type="NCBIfam" id="TIGR02937">
    <property type="entry name" value="sigma70-ECF"/>
    <property type="match status" value="1"/>
</dbReference>
<dbReference type="AlphaFoldDB" id="A0A1H5YUM8"/>
<dbReference type="PANTHER" id="PTHR43133">
    <property type="entry name" value="RNA POLYMERASE ECF-TYPE SIGMA FACTO"/>
    <property type="match status" value="1"/>
</dbReference>
<dbReference type="OrthoDB" id="679904at2"/>
<evidence type="ECO:0000259" key="7">
    <source>
        <dbReference type="Pfam" id="PF08281"/>
    </source>
</evidence>
<dbReference type="RefSeq" id="WP_103906288.1">
    <property type="nucleotide sequence ID" value="NZ_CP049246.1"/>
</dbReference>
<dbReference type="InterPro" id="IPR036388">
    <property type="entry name" value="WH-like_DNA-bd_sf"/>
</dbReference>
<dbReference type="Proteomes" id="UP000236731">
    <property type="component" value="Unassembled WGS sequence"/>
</dbReference>
<proteinExistence type="inferred from homology"/>
<dbReference type="PANTHER" id="PTHR43133:SF8">
    <property type="entry name" value="RNA POLYMERASE SIGMA FACTOR HI_1459-RELATED"/>
    <property type="match status" value="1"/>
</dbReference>
<protein>
    <submittedName>
        <fullName evidence="8">RNA polymerase sigma-70 factor, ECF subfamily</fullName>
    </submittedName>
</protein>
<reference evidence="9" key="1">
    <citation type="submission" date="2016-10" db="EMBL/GenBank/DDBJ databases">
        <authorList>
            <person name="Varghese N."/>
            <person name="Submissions S."/>
        </authorList>
    </citation>
    <scope>NUCLEOTIDE SEQUENCE [LARGE SCALE GENOMIC DNA]</scope>
    <source>
        <strain evidence="9">DSM 22361</strain>
    </source>
</reference>
<keyword evidence="2" id="KW-0805">Transcription regulation</keyword>
<dbReference type="InterPro" id="IPR039425">
    <property type="entry name" value="RNA_pol_sigma-70-like"/>
</dbReference>
<evidence type="ECO:0000259" key="6">
    <source>
        <dbReference type="Pfam" id="PF04542"/>
    </source>
</evidence>
<keyword evidence="4" id="KW-0238">DNA-binding</keyword>
<evidence type="ECO:0000256" key="3">
    <source>
        <dbReference type="ARBA" id="ARBA00023082"/>
    </source>
</evidence>
<gene>
    <name evidence="8" type="ORF">SAMN05421877_106114</name>
</gene>
<evidence type="ECO:0000256" key="2">
    <source>
        <dbReference type="ARBA" id="ARBA00023015"/>
    </source>
</evidence>
<dbReference type="InterPro" id="IPR007627">
    <property type="entry name" value="RNA_pol_sigma70_r2"/>
</dbReference>
<feature type="domain" description="RNA polymerase sigma factor 70 region 4 type 2" evidence="7">
    <location>
        <begin position="120"/>
        <end position="170"/>
    </location>
</feature>
<organism evidence="8 9">
    <name type="scientific">Sphingobacterium lactis</name>
    <dbReference type="NCBI Taxonomy" id="797291"/>
    <lineage>
        <taxon>Bacteria</taxon>
        <taxon>Pseudomonadati</taxon>
        <taxon>Bacteroidota</taxon>
        <taxon>Sphingobacteriia</taxon>
        <taxon>Sphingobacteriales</taxon>
        <taxon>Sphingobacteriaceae</taxon>
        <taxon>Sphingobacterium</taxon>
    </lineage>
</organism>
<dbReference type="InterPro" id="IPR014284">
    <property type="entry name" value="RNA_pol_sigma-70_dom"/>
</dbReference>
<dbReference type="InterPro" id="IPR013325">
    <property type="entry name" value="RNA_pol_sigma_r2"/>
</dbReference>
<dbReference type="SUPFAM" id="SSF88659">
    <property type="entry name" value="Sigma3 and sigma4 domains of RNA polymerase sigma factors"/>
    <property type="match status" value="1"/>
</dbReference>
<dbReference type="GO" id="GO:0003677">
    <property type="term" value="F:DNA binding"/>
    <property type="evidence" value="ECO:0007669"/>
    <property type="project" value="UniProtKB-KW"/>
</dbReference>
<dbReference type="InterPro" id="IPR013249">
    <property type="entry name" value="RNA_pol_sigma70_r4_t2"/>
</dbReference>
<dbReference type="Pfam" id="PF04542">
    <property type="entry name" value="Sigma70_r2"/>
    <property type="match status" value="1"/>
</dbReference>
<dbReference type="Pfam" id="PF08281">
    <property type="entry name" value="Sigma70_r4_2"/>
    <property type="match status" value="1"/>
</dbReference>
<name>A0A1H5YUM8_9SPHI</name>
<dbReference type="GO" id="GO:0006352">
    <property type="term" value="P:DNA-templated transcription initiation"/>
    <property type="evidence" value="ECO:0007669"/>
    <property type="project" value="InterPro"/>
</dbReference>
<evidence type="ECO:0000256" key="1">
    <source>
        <dbReference type="ARBA" id="ARBA00010641"/>
    </source>
</evidence>
<keyword evidence="9" id="KW-1185">Reference proteome</keyword>
<sequence length="208" mass="24773">MTNLHVTSVRDRQDRVLFVQIYEQYADELYIHIVKRVSCSAVAQDILQELFLQFWTRRTAWPEGEELRKYLFGAARYKVIDHYAELKQRAQFSNQLKQHMSNDSQSLNNVHETYRHLEALIEQELDAMSKNMRMVFLMRSNSYSNAEIAELLNLSEQTVKNNYNQAKQRIQRCLSDQNLQNNRYYTLLFPHLALIHWMLEHPPVHPCG</sequence>
<evidence type="ECO:0000313" key="9">
    <source>
        <dbReference type="Proteomes" id="UP000236731"/>
    </source>
</evidence>
<comment type="similarity">
    <text evidence="1">Belongs to the sigma-70 factor family. ECF subfamily.</text>
</comment>
<accession>A0A1H5YUM8</accession>
<dbReference type="GO" id="GO:0016987">
    <property type="term" value="F:sigma factor activity"/>
    <property type="evidence" value="ECO:0007669"/>
    <property type="project" value="UniProtKB-KW"/>
</dbReference>
<keyword evidence="5" id="KW-0804">Transcription</keyword>